<name>A0AAV8ZQ70_9CUCU</name>
<dbReference type="InterPro" id="IPR042296">
    <property type="entry name" value="tRNA_met_Trm1_C"/>
</dbReference>
<dbReference type="GO" id="GO:0000049">
    <property type="term" value="F:tRNA binding"/>
    <property type="evidence" value="ECO:0007669"/>
    <property type="project" value="UniProtKB-UniRule"/>
</dbReference>
<keyword evidence="6 10" id="KW-0694">RNA-binding</keyword>
<dbReference type="PANTHER" id="PTHR10631:SF3">
    <property type="entry name" value="TRNA (GUANINE(26)-N(2))-DIMETHYLTRANSFERASE"/>
    <property type="match status" value="1"/>
</dbReference>
<feature type="compositionally biased region" description="Basic and acidic residues" evidence="11">
    <location>
        <begin position="518"/>
        <end position="527"/>
    </location>
</feature>
<dbReference type="EC" id="2.1.1.216" evidence="7 10"/>
<evidence type="ECO:0000313" key="13">
    <source>
        <dbReference type="Proteomes" id="UP001162156"/>
    </source>
</evidence>
<comment type="catalytic activity">
    <reaction evidence="8 10">
        <text>guanosine(26) in tRNA + 2 S-adenosyl-L-methionine = N(2)-dimethylguanosine(26) in tRNA + 2 S-adenosyl-L-homocysteine + 2 H(+)</text>
        <dbReference type="Rhea" id="RHEA:43140"/>
        <dbReference type="Rhea" id="RHEA-COMP:10359"/>
        <dbReference type="Rhea" id="RHEA-COMP:10360"/>
        <dbReference type="ChEBI" id="CHEBI:15378"/>
        <dbReference type="ChEBI" id="CHEBI:57856"/>
        <dbReference type="ChEBI" id="CHEBI:59789"/>
        <dbReference type="ChEBI" id="CHEBI:74269"/>
        <dbReference type="ChEBI" id="CHEBI:74513"/>
        <dbReference type="EC" id="2.1.1.216"/>
    </reaction>
</comment>
<dbReference type="GO" id="GO:0005634">
    <property type="term" value="C:nucleus"/>
    <property type="evidence" value="ECO:0007669"/>
    <property type="project" value="TreeGrafter"/>
</dbReference>
<evidence type="ECO:0000256" key="8">
    <source>
        <dbReference type="ARBA" id="ARBA00051897"/>
    </source>
</evidence>
<protein>
    <recommendedName>
        <fullName evidence="9 10">tRNA (guanine(26)-N(2))-dimethyltransferase</fullName>
        <ecNumber evidence="7 10">2.1.1.216</ecNumber>
    </recommendedName>
</protein>
<keyword evidence="2 10" id="KW-0489">Methyltransferase</keyword>
<evidence type="ECO:0000256" key="11">
    <source>
        <dbReference type="SAM" id="MobiDB-lite"/>
    </source>
</evidence>
<dbReference type="Gene3D" id="3.40.50.150">
    <property type="entry name" value="Vaccinia Virus protein VP39"/>
    <property type="match status" value="1"/>
</dbReference>
<dbReference type="FunFam" id="3.30.56.70:FF:000001">
    <property type="entry name" value="tRNA (guanine(26)-N(2))-dimethyltransferase"/>
    <property type="match status" value="1"/>
</dbReference>
<dbReference type="InterPro" id="IPR002905">
    <property type="entry name" value="Trm1"/>
</dbReference>
<evidence type="ECO:0000256" key="6">
    <source>
        <dbReference type="ARBA" id="ARBA00022884"/>
    </source>
</evidence>
<keyword evidence="3 10" id="KW-0808">Transferase</keyword>
<evidence type="ECO:0000256" key="3">
    <source>
        <dbReference type="ARBA" id="ARBA00022679"/>
    </source>
</evidence>
<dbReference type="PROSITE" id="PS51626">
    <property type="entry name" value="SAM_MT_TRM1"/>
    <property type="match status" value="1"/>
</dbReference>
<comment type="similarity">
    <text evidence="10">Belongs to the class I-like SAM-binding methyltransferase superfamily. Trm1 family.</text>
</comment>
<dbReference type="InterPro" id="IPR029063">
    <property type="entry name" value="SAM-dependent_MTases_sf"/>
</dbReference>
<evidence type="ECO:0000256" key="7">
    <source>
        <dbReference type="ARBA" id="ARBA00039099"/>
    </source>
</evidence>
<evidence type="ECO:0000256" key="5">
    <source>
        <dbReference type="ARBA" id="ARBA00022694"/>
    </source>
</evidence>
<comment type="caution">
    <text evidence="12">The sequence shown here is derived from an EMBL/GenBank/DDBJ whole genome shotgun (WGS) entry which is preliminary data.</text>
</comment>
<evidence type="ECO:0000256" key="4">
    <source>
        <dbReference type="ARBA" id="ARBA00022691"/>
    </source>
</evidence>
<proteinExistence type="inferred from homology"/>
<keyword evidence="5 10" id="KW-0819">tRNA processing</keyword>
<reference evidence="12" key="1">
    <citation type="journal article" date="2023" name="Insect Mol. Biol.">
        <title>Genome sequencing provides insights into the evolution of gene families encoding plant cell wall-degrading enzymes in longhorned beetles.</title>
        <authorList>
            <person name="Shin N.R."/>
            <person name="Okamura Y."/>
            <person name="Kirsch R."/>
            <person name="Pauchet Y."/>
        </authorList>
    </citation>
    <scope>NUCLEOTIDE SEQUENCE</scope>
    <source>
        <strain evidence="12">RBIC_L_NR</strain>
    </source>
</reference>
<dbReference type="NCBIfam" id="TIGR00308">
    <property type="entry name" value="TRM1"/>
    <property type="match status" value="1"/>
</dbReference>
<evidence type="ECO:0000256" key="10">
    <source>
        <dbReference type="PROSITE-ProRule" id="PRU00958"/>
    </source>
</evidence>
<organism evidence="12 13">
    <name type="scientific">Rhamnusium bicolor</name>
    <dbReference type="NCBI Taxonomy" id="1586634"/>
    <lineage>
        <taxon>Eukaryota</taxon>
        <taxon>Metazoa</taxon>
        <taxon>Ecdysozoa</taxon>
        <taxon>Arthropoda</taxon>
        <taxon>Hexapoda</taxon>
        <taxon>Insecta</taxon>
        <taxon>Pterygota</taxon>
        <taxon>Neoptera</taxon>
        <taxon>Endopterygota</taxon>
        <taxon>Coleoptera</taxon>
        <taxon>Polyphaga</taxon>
        <taxon>Cucujiformia</taxon>
        <taxon>Chrysomeloidea</taxon>
        <taxon>Cerambycidae</taxon>
        <taxon>Lepturinae</taxon>
        <taxon>Rhagiini</taxon>
        <taxon>Rhamnusium</taxon>
    </lineage>
</organism>
<feature type="region of interest" description="Disordered" evidence="11">
    <location>
        <begin position="493"/>
        <end position="527"/>
    </location>
</feature>
<dbReference type="SUPFAM" id="SSF53335">
    <property type="entry name" value="S-adenosyl-L-methionine-dependent methyltransferases"/>
    <property type="match status" value="1"/>
</dbReference>
<dbReference type="Proteomes" id="UP001162156">
    <property type="component" value="Unassembled WGS sequence"/>
</dbReference>
<dbReference type="Gene3D" id="3.30.56.70">
    <property type="entry name" value="N2,N2-dimethylguanosine tRNA methyltransferase, C-terminal domain"/>
    <property type="match status" value="1"/>
</dbReference>
<evidence type="ECO:0000313" key="12">
    <source>
        <dbReference type="EMBL" id="KAJ8967628.1"/>
    </source>
</evidence>
<dbReference type="AlphaFoldDB" id="A0AAV8ZQ70"/>
<keyword evidence="1 10" id="KW-0820">tRNA-binding</keyword>
<dbReference type="PANTHER" id="PTHR10631">
    <property type="entry name" value="N 2 ,N 2 -DIMETHYLGUANOSINE TRNA METHYLTRANSFERASE"/>
    <property type="match status" value="1"/>
</dbReference>
<dbReference type="Pfam" id="PF02005">
    <property type="entry name" value="TRM"/>
    <property type="match status" value="1"/>
</dbReference>
<keyword evidence="13" id="KW-1185">Reference proteome</keyword>
<dbReference type="GO" id="GO:0160104">
    <property type="term" value="F:tRNA (guanine(26)-N2)-dimethyltransferase activity"/>
    <property type="evidence" value="ECO:0007669"/>
    <property type="project" value="UniProtKB-UniRule"/>
</dbReference>
<sequence length="527" mass="59195">MEVEAEDTPKKNDDSQLISEGLAKIKTTGKVFYNPVQEFNRDLSISIITTFAKRFNEEKILKANKHHLDIKVTVNKNAIVQEAGIKYEDGISILEALSATGLRSIRYAKEIPGVKKIIANDISHKAVEDIKRNIVENKVEHIVDSSHNDAVLLMYQHRKEHQFEVIDLDPYGCPSIFLDSTIQAVKEGGLLLITATDMAVLAGNSPETCYSKYGAVSLRMKSCHEMALRILLQCVEAHANRYGRYIVPLLSLSADFYIRIFVRVFSGASKCKFTTSKLSHVYHCSGCDSFALQPLGVIKTNEKNKQIKFGIPTGPPVSKNCEHCGRPHHIGGPIWSAPLHSPDFVQEVLNTASEKLATFKRIQGVLSVIYEELLQFPLYYTLERLSGTIHVEMPPMMAVRSAILNAGYKVSFTHMNKTSIKTDAPPKVIWDIMRCWAKSHPVSKKRLIENTPACSILAKQPEKDYSFDIHPDANPQSRKLGFVRFQENPLPHWGPGSRATAMVGDQKILKSKKKSRQKEKGTISRKW</sequence>
<gene>
    <name evidence="12" type="ORF">NQ314_002747</name>
</gene>
<dbReference type="EMBL" id="JANEYF010000847">
    <property type="protein sequence ID" value="KAJ8967628.1"/>
    <property type="molecule type" value="Genomic_DNA"/>
</dbReference>
<dbReference type="GO" id="GO:0002940">
    <property type="term" value="P:tRNA N2-guanine methylation"/>
    <property type="evidence" value="ECO:0007669"/>
    <property type="project" value="TreeGrafter"/>
</dbReference>
<evidence type="ECO:0000256" key="2">
    <source>
        <dbReference type="ARBA" id="ARBA00022603"/>
    </source>
</evidence>
<evidence type="ECO:0000256" key="1">
    <source>
        <dbReference type="ARBA" id="ARBA00022555"/>
    </source>
</evidence>
<evidence type="ECO:0000256" key="9">
    <source>
        <dbReference type="ARBA" id="ARBA00074266"/>
    </source>
</evidence>
<accession>A0AAV8ZQ70</accession>
<keyword evidence="4 10" id="KW-0949">S-adenosyl-L-methionine</keyword>